<dbReference type="Proteomes" id="UP000092154">
    <property type="component" value="Unassembled WGS sequence"/>
</dbReference>
<proteinExistence type="predicted"/>
<feature type="compositionally biased region" description="Basic and acidic residues" evidence="1">
    <location>
        <begin position="123"/>
        <end position="144"/>
    </location>
</feature>
<reference evidence="2 3" key="1">
    <citation type="submission" date="2016-06" db="EMBL/GenBank/DDBJ databases">
        <title>Comparative genomics of the ectomycorrhizal sister species Rhizopogon vinicolor and Rhizopogon vesiculosus (Basidiomycota: Boletales) reveals a divergence of the mating type B locus.</title>
        <authorList>
            <consortium name="DOE Joint Genome Institute"/>
            <person name="Mujic A.B."/>
            <person name="Kuo A."/>
            <person name="Tritt A."/>
            <person name="Lipzen A."/>
            <person name="Chen C."/>
            <person name="Johnson J."/>
            <person name="Sharma A."/>
            <person name="Barry K."/>
            <person name="Grigoriev I.V."/>
            <person name="Spatafora J.W."/>
        </authorList>
    </citation>
    <scope>NUCLEOTIDE SEQUENCE [LARGE SCALE GENOMIC DNA]</scope>
    <source>
        <strain evidence="2 3">AM-OR11-026</strain>
    </source>
</reference>
<feature type="region of interest" description="Disordered" evidence="1">
    <location>
        <begin position="64"/>
        <end position="144"/>
    </location>
</feature>
<dbReference type="OrthoDB" id="10542865at2759"/>
<name>A0A1B7MDV9_9AGAM</name>
<gene>
    <name evidence="2" type="ORF">K503DRAFT_171710</name>
</gene>
<evidence type="ECO:0000313" key="3">
    <source>
        <dbReference type="Proteomes" id="UP000092154"/>
    </source>
</evidence>
<evidence type="ECO:0000256" key="1">
    <source>
        <dbReference type="SAM" id="MobiDB-lite"/>
    </source>
</evidence>
<dbReference type="AlphaFoldDB" id="A0A1B7MDV9"/>
<dbReference type="EMBL" id="KV449935">
    <property type="protein sequence ID" value="OAX30782.1"/>
    <property type="molecule type" value="Genomic_DNA"/>
</dbReference>
<dbReference type="STRING" id="1314800.A0A1B7MDV9"/>
<accession>A0A1B7MDV9</accession>
<sequence>MVRTNYGLDGPLGYKPPSIVCVWRWEVRDAYRDWLPGLGEAETRMAERIQAKADFHKVFENLPQDERDAIFDPKGTNKLPPKDTNKPDPSSNATAGQTDGTERKDSASLRDPGVSIDEPENVDVVREYKRSTKEVCRSGEGRKG</sequence>
<organism evidence="2 3">
    <name type="scientific">Rhizopogon vinicolor AM-OR11-026</name>
    <dbReference type="NCBI Taxonomy" id="1314800"/>
    <lineage>
        <taxon>Eukaryota</taxon>
        <taxon>Fungi</taxon>
        <taxon>Dikarya</taxon>
        <taxon>Basidiomycota</taxon>
        <taxon>Agaricomycotina</taxon>
        <taxon>Agaricomycetes</taxon>
        <taxon>Agaricomycetidae</taxon>
        <taxon>Boletales</taxon>
        <taxon>Suillineae</taxon>
        <taxon>Rhizopogonaceae</taxon>
        <taxon>Rhizopogon</taxon>
    </lineage>
</organism>
<protein>
    <submittedName>
        <fullName evidence="2">Uncharacterized protein</fullName>
    </submittedName>
</protein>
<evidence type="ECO:0000313" key="2">
    <source>
        <dbReference type="EMBL" id="OAX30782.1"/>
    </source>
</evidence>
<dbReference type="InParanoid" id="A0A1B7MDV9"/>
<feature type="compositionally biased region" description="Polar residues" evidence="1">
    <location>
        <begin position="87"/>
        <end position="99"/>
    </location>
</feature>
<keyword evidence="3" id="KW-1185">Reference proteome</keyword>